<dbReference type="InterPro" id="IPR007275">
    <property type="entry name" value="YTH_domain"/>
</dbReference>
<dbReference type="GO" id="GO:0005737">
    <property type="term" value="C:cytoplasm"/>
    <property type="evidence" value="ECO:0007669"/>
    <property type="project" value="TreeGrafter"/>
</dbReference>
<comment type="caution">
    <text evidence="4">The sequence shown here is derived from an EMBL/GenBank/DDBJ whole genome shotgun (WGS) entry which is preliminary data.</text>
</comment>
<sequence>MQACTSQTAEDETTNTNKSRETFRRNSGFEALMELTCGLRSEARNNSSENEYDLQEFQTEYVIKPYSKDDVHKYIKYDVWSSTPNGNKKLDAAFRDSDAKRNWSEVSCLSIFLAVNAYYFNVLQSMKCKFNVRYLQVNGSGQFVGVAEMIGKVDFSKNMDFWQLDKSNLVLVVRGLDENVDEEMLRYEFSNRAPIKDLRLVRDKFTHLKRLCIRAFLFSKFNIASLFILDDIEESVFLSNLQNVLEVSAELDAETKCLSKLCKQDAAA</sequence>
<dbReference type="GO" id="GO:0061157">
    <property type="term" value="P:mRNA destabilization"/>
    <property type="evidence" value="ECO:0007669"/>
    <property type="project" value="TreeGrafter"/>
</dbReference>
<evidence type="ECO:0000313" key="5">
    <source>
        <dbReference type="Proteomes" id="UP000325081"/>
    </source>
</evidence>
<protein>
    <recommendedName>
        <fullName evidence="1">YTH domain-containing family protein</fullName>
    </recommendedName>
</protein>
<organism evidence="4 5">
    <name type="scientific">Striga asiatica</name>
    <name type="common">Asiatic witchweed</name>
    <name type="synonym">Buchnera asiatica</name>
    <dbReference type="NCBI Taxonomy" id="4170"/>
    <lineage>
        <taxon>Eukaryota</taxon>
        <taxon>Viridiplantae</taxon>
        <taxon>Streptophyta</taxon>
        <taxon>Embryophyta</taxon>
        <taxon>Tracheophyta</taxon>
        <taxon>Spermatophyta</taxon>
        <taxon>Magnoliopsida</taxon>
        <taxon>eudicotyledons</taxon>
        <taxon>Gunneridae</taxon>
        <taxon>Pentapetalae</taxon>
        <taxon>asterids</taxon>
        <taxon>lamiids</taxon>
        <taxon>Lamiales</taxon>
        <taxon>Orobanchaceae</taxon>
        <taxon>Buchnereae</taxon>
        <taxon>Striga</taxon>
    </lineage>
</organism>
<dbReference type="CDD" id="cd21134">
    <property type="entry name" value="YTH"/>
    <property type="match status" value="1"/>
</dbReference>
<dbReference type="AlphaFoldDB" id="A0A5A7Q0Z3"/>
<reference evidence="5" key="1">
    <citation type="journal article" date="2019" name="Curr. Biol.">
        <title>Genome Sequence of Striga asiatica Provides Insight into the Evolution of Plant Parasitism.</title>
        <authorList>
            <person name="Yoshida S."/>
            <person name="Kim S."/>
            <person name="Wafula E.K."/>
            <person name="Tanskanen J."/>
            <person name="Kim Y.M."/>
            <person name="Honaas L."/>
            <person name="Yang Z."/>
            <person name="Spallek T."/>
            <person name="Conn C.E."/>
            <person name="Ichihashi Y."/>
            <person name="Cheong K."/>
            <person name="Cui S."/>
            <person name="Der J.P."/>
            <person name="Gundlach H."/>
            <person name="Jiao Y."/>
            <person name="Hori C."/>
            <person name="Ishida J.K."/>
            <person name="Kasahara H."/>
            <person name="Kiba T."/>
            <person name="Kim M.S."/>
            <person name="Koo N."/>
            <person name="Laohavisit A."/>
            <person name="Lee Y.H."/>
            <person name="Lumba S."/>
            <person name="McCourt P."/>
            <person name="Mortimer J.C."/>
            <person name="Mutuku J.M."/>
            <person name="Nomura T."/>
            <person name="Sasaki-Sekimoto Y."/>
            <person name="Seto Y."/>
            <person name="Wang Y."/>
            <person name="Wakatake T."/>
            <person name="Sakakibara H."/>
            <person name="Demura T."/>
            <person name="Yamaguchi S."/>
            <person name="Yoneyama K."/>
            <person name="Manabe R.I."/>
            <person name="Nelson D.C."/>
            <person name="Schulman A.H."/>
            <person name="Timko M.P."/>
            <person name="dePamphilis C.W."/>
            <person name="Choi D."/>
            <person name="Shirasu K."/>
        </authorList>
    </citation>
    <scope>NUCLEOTIDE SEQUENCE [LARGE SCALE GENOMIC DNA]</scope>
    <source>
        <strain evidence="5">cv. UVA1</strain>
    </source>
</reference>
<dbReference type="InterPro" id="IPR035979">
    <property type="entry name" value="RBD_domain_sf"/>
</dbReference>
<evidence type="ECO:0000256" key="2">
    <source>
        <dbReference type="SAM" id="MobiDB-lite"/>
    </source>
</evidence>
<name>A0A5A7Q0Z3_STRAF</name>
<accession>A0A5A7Q0Z3</accession>
<proteinExistence type="inferred from homology"/>
<dbReference type="EMBL" id="BKCP01005516">
    <property type="protein sequence ID" value="GER38502.1"/>
    <property type="molecule type" value="Genomic_DNA"/>
</dbReference>
<dbReference type="PROSITE" id="PS50882">
    <property type="entry name" value="YTH"/>
    <property type="match status" value="1"/>
</dbReference>
<dbReference type="InterPro" id="IPR012677">
    <property type="entry name" value="Nucleotide-bd_a/b_plait_sf"/>
</dbReference>
<keyword evidence="5" id="KW-1185">Reference proteome</keyword>
<dbReference type="PANTHER" id="PTHR12357">
    <property type="entry name" value="YTH YT521-B HOMOLOGY DOMAIN-CONTAINING"/>
    <property type="match status" value="1"/>
</dbReference>
<dbReference type="GO" id="GO:0003729">
    <property type="term" value="F:mRNA binding"/>
    <property type="evidence" value="ECO:0007669"/>
    <property type="project" value="UniProtKB-UniRule"/>
</dbReference>
<dbReference type="PANTHER" id="PTHR12357:SF95">
    <property type="entry name" value="YTH DOMAIN-CONTAINING FAMILY PROTEIN"/>
    <property type="match status" value="1"/>
</dbReference>
<gene>
    <name evidence="4" type="ORF">STAS_15024</name>
</gene>
<feature type="domain" description="YTH" evidence="3">
    <location>
        <begin position="58"/>
        <end position="227"/>
    </location>
</feature>
<dbReference type="Gene3D" id="3.30.70.330">
    <property type="match status" value="1"/>
</dbReference>
<evidence type="ECO:0000259" key="3">
    <source>
        <dbReference type="PROSITE" id="PS50882"/>
    </source>
</evidence>
<dbReference type="Pfam" id="PF04146">
    <property type="entry name" value="YTH"/>
    <property type="match status" value="2"/>
</dbReference>
<comment type="similarity">
    <text evidence="1">Belongs to the YTHDF family.</text>
</comment>
<dbReference type="SUPFAM" id="SSF54928">
    <property type="entry name" value="RNA-binding domain, RBD"/>
    <property type="match status" value="1"/>
</dbReference>
<keyword evidence="1" id="KW-0694">RNA-binding</keyword>
<dbReference type="GO" id="GO:1990247">
    <property type="term" value="F:N6-methyladenosine-containing RNA reader activity"/>
    <property type="evidence" value="ECO:0007669"/>
    <property type="project" value="UniProtKB-UniRule"/>
</dbReference>
<dbReference type="Proteomes" id="UP000325081">
    <property type="component" value="Unassembled WGS sequence"/>
</dbReference>
<feature type="region of interest" description="Disordered" evidence="2">
    <location>
        <begin position="1"/>
        <end position="21"/>
    </location>
</feature>
<evidence type="ECO:0000256" key="1">
    <source>
        <dbReference type="RuleBase" id="RU369095"/>
    </source>
</evidence>
<dbReference type="Gene3D" id="3.10.590.10">
    <property type="entry name" value="ph1033 like domains"/>
    <property type="match status" value="1"/>
</dbReference>
<dbReference type="InterPro" id="IPR045168">
    <property type="entry name" value="YTH_prot"/>
</dbReference>
<evidence type="ECO:0000313" key="4">
    <source>
        <dbReference type="EMBL" id="GER38502.1"/>
    </source>
</evidence>
<dbReference type="OrthoDB" id="306690at2759"/>
<comment type="function">
    <text evidence="1">Specifically recognizes and binds N6-methyladenosine (m6A)-containing RNAs, and regulates mRNA stability. M6A is a modification present at internal sites of mRNAs and some non-coding RNAs and plays a role in mRNA stability and processing.</text>
</comment>